<protein>
    <submittedName>
        <fullName evidence="2">Alpha/beta fold hydrolase</fullName>
    </submittedName>
</protein>
<dbReference type="InterPro" id="IPR045889">
    <property type="entry name" value="MES/HNL"/>
</dbReference>
<keyword evidence="2" id="KW-0378">Hydrolase</keyword>
<dbReference type="GO" id="GO:0016787">
    <property type="term" value="F:hydrolase activity"/>
    <property type="evidence" value="ECO:0007669"/>
    <property type="project" value="UniProtKB-KW"/>
</dbReference>
<sequence length="232" mass="24750">MSTIVLVGGSFLGAWAWERVTPLLTAHGHQVHPLTLTGFGDRAHLGSPATTLTTHARDITAAIEYADLREVVLVAHSYSGAPATIAANAIPDRIARVVYVAASLPEPGRSLFDIIPASTVEAIMETVQDGRISVMSDEIIDANFGDHGLTAEDFAWLRARGVGQPVGTLQDPAPDDLGAVRKLPRTYIVCAGDPGDPPDLPDHDMVVLDSGHWPMITRPVELARVLDETARS</sequence>
<dbReference type="SUPFAM" id="SSF53474">
    <property type="entry name" value="alpha/beta-Hydrolases"/>
    <property type="match status" value="1"/>
</dbReference>
<gene>
    <name evidence="2" type="ORF">ACFOYY_41870</name>
</gene>
<dbReference type="EMBL" id="JBHSBC010000066">
    <property type="protein sequence ID" value="MFC3986737.1"/>
    <property type="molecule type" value="Genomic_DNA"/>
</dbReference>
<proteinExistence type="predicted"/>
<organism evidence="2 3">
    <name type="scientific">Streptosporangium jomthongense</name>
    <dbReference type="NCBI Taxonomy" id="1193683"/>
    <lineage>
        <taxon>Bacteria</taxon>
        <taxon>Bacillati</taxon>
        <taxon>Actinomycetota</taxon>
        <taxon>Actinomycetes</taxon>
        <taxon>Streptosporangiales</taxon>
        <taxon>Streptosporangiaceae</taxon>
        <taxon>Streptosporangium</taxon>
    </lineage>
</organism>
<comment type="caution">
    <text evidence="2">The sequence shown here is derived from an EMBL/GenBank/DDBJ whole genome shotgun (WGS) entry which is preliminary data.</text>
</comment>
<reference evidence="3" key="1">
    <citation type="journal article" date="2019" name="Int. J. Syst. Evol. Microbiol.">
        <title>The Global Catalogue of Microorganisms (GCM) 10K type strain sequencing project: providing services to taxonomists for standard genome sequencing and annotation.</title>
        <authorList>
            <consortium name="The Broad Institute Genomics Platform"/>
            <consortium name="The Broad Institute Genome Sequencing Center for Infectious Disease"/>
            <person name="Wu L."/>
            <person name="Ma J."/>
        </authorList>
    </citation>
    <scope>NUCLEOTIDE SEQUENCE [LARGE SCALE GENOMIC DNA]</scope>
    <source>
        <strain evidence="3">TBRC 7912</strain>
    </source>
</reference>
<dbReference type="Gene3D" id="3.40.50.1820">
    <property type="entry name" value="alpha/beta hydrolase"/>
    <property type="match status" value="1"/>
</dbReference>
<accession>A0ABV8FHP9</accession>
<keyword evidence="3" id="KW-1185">Reference proteome</keyword>
<evidence type="ECO:0000313" key="2">
    <source>
        <dbReference type="EMBL" id="MFC3986737.1"/>
    </source>
</evidence>
<dbReference type="InterPro" id="IPR029058">
    <property type="entry name" value="AB_hydrolase_fold"/>
</dbReference>
<evidence type="ECO:0000313" key="3">
    <source>
        <dbReference type="Proteomes" id="UP001595698"/>
    </source>
</evidence>
<dbReference type="PANTHER" id="PTHR10992:SF1086">
    <property type="entry name" value="AB HYDROLASE-1 DOMAIN-CONTAINING PROTEIN"/>
    <property type="match status" value="1"/>
</dbReference>
<dbReference type="InterPro" id="IPR000073">
    <property type="entry name" value="AB_hydrolase_1"/>
</dbReference>
<dbReference type="PANTHER" id="PTHR10992">
    <property type="entry name" value="METHYLESTERASE FAMILY MEMBER"/>
    <property type="match status" value="1"/>
</dbReference>
<dbReference type="Pfam" id="PF12697">
    <property type="entry name" value="Abhydrolase_6"/>
    <property type="match status" value="1"/>
</dbReference>
<evidence type="ECO:0000259" key="1">
    <source>
        <dbReference type="Pfam" id="PF12697"/>
    </source>
</evidence>
<name>A0ABV8FHP9_9ACTN</name>
<feature type="domain" description="AB hydrolase-1" evidence="1">
    <location>
        <begin position="4"/>
        <end position="224"/>
    </location>
</feature>
<dbReference type="RefSeq" id="WP_352012252.1">
    <property type="nucleotide sequence ID" value="NZ_JBHSBC010000066.1"/>
</dbReference>
<dbReference type="Proteomes" id="UP001595698">
    <property type="component" value="Unassembled WGS sequence"/>
</dbReference>